<dbReference type="EMBL" id="PRDK01000006">
    <property type="protein sequence ID" value="MBE8714436.1"/>
    <property type="molecule type" value="Genomic_DNA"/>
</dbReference>
<dbReference type="PROSITE" id="PS51257">
    <property type="entry name" value="PROKAR_LIPOPROTEIN"/>
    <property type="match status" value="1"/>
</dbReference>
<evidence type="ECO:0000256" key="5">
    <source>
        <dbReference type="ARBA" id="ARBA00023237"/>
    </source>
</evidence>
<evidence type="ECO:0000256" key="4">
    <source>
        <dbReference type="ARBA" id="ARBA00023136"/>
    </source>
</evidence>
<keyword evidence="3" id="KW-0732">Signal</keyword>
<proteinExistence type="inferred from homology"/>
<comment type="caution">
    <text evidence="8">The sequence shown here is derived from an EMBL/GenBank/DDBJ whole genome shotgun (WGS) entry which is preliminary data.</text>
</comment>
<dbReference type="RefSeq" id="WP_196936313.1">
    <property type="nucleotide sequence ID" value="NZ_MU158698.1"/>
</dbReference>
<evidence type="ECO:0000259" key="6">
    <source>
        <dbReference type="Pfam" id="PF07980"/>
    </source>
</evidence>
<dbReference type="InterPro" id="IPR012944">
    <property type="entry name" value="SusD_RagB_dom"/>
</dbReference>
<organism evidence="8 9">
    <name type="scientific">Sphingobacterium hungaricum</name>
    <dbReference type="NCBI Taxonomy" id="2082723"/>
    <lineage>
        <taxon>Bacteria</taxon>
        <taxon>Pseudomonadati</taxon>
        <taxon>Bacteroidota</taxon>
        <taxon>Sphingobacteriia</taxon>
        <taxon>Sphingobacteriales</taxon>
        <taxon>Sphingobacteriaceae</taxon>
        <taxon>Sphingobacterium</taxon>
    </lineage>
</organism>
<dbReference type="SUPFAM" id="SSF48452">
    <property type="entry name" value="TPR-like"/>
    <property type="match status" value="1"/>
</dbReference>
<dbReference type="Pfam" id="PF07980">
    <property type="entry name" value="SusD_RagB"/>
    <property type="match status" value="1"/>
</dbReference>
<gene>
    <name evidence="8" type="ORF">C4F49_12160</name>
</gene>
<keyword evidence="5" id="KW-0998">Cell outer membrane</keyword>
<name>A0A928UW68_9SPHI</name>
<feature type="domain" description="RagB/SusD" evidence="6">
    <location>
        <begin position="333"/>
        <end position="425"/>
    </location>
</feature>
<evidence type="ECO:0000256" key="3">
    <source>
        <dbReference type="ARBA" id="ARBA00022729"/>
    </source>
</evidence>
<comment type="similarity">
    <text evidence="2">Belongs to the SusD family.</text>
</comment>
<reference evidence="8" key="1">
    <citation type="submission" date="2018-02" db="EMBL/GenBank/DDBJ databases">
        <authorList>
            <person name="Vasarhelyi B.M."/>
            <person name="Deshmukh S."/>
            <person name="Balint B."/>
            <person name="Kukolya J."/>
        </authorList>
    </citation>
    <scope>NUCLEOTIDE SEQUENCE</scope>
    <source>
        <strain evidence="8">KB22</strain>
    </source>
</reference>
<evidence type="ECO:0000313" key="9">
    <source>
        <dbReference type="Proteomes" id="UP000616201"/>
    </source>
</evidence>
<accession>A0A928UW68</accession>
<dbReference type="Proteomes" id="UP000616201">
    <property type="component" value="Unassembled WGS sequence"/>
</dbReference>
<dbReference type="Gene3D" id="1.25.40.390">
    <property type="match status" value="1"/>
</dbReference>
<keyword evidence="4" id="KW-0472">Membrane</keyword>
<dbReference type="Pfam" id="PF14322">
    <property type="entry name" value="SusD-like_3"/>
    <property type="match status" value="1"/>
</dbReference>
<feature type="domain" description="SusD-like N-terminal" evidence="7">
    <location>
        <begin position="26"/>
        <end position="224"/>
    </location>
</feature>
<evidence type="ECO:0000256" key="1">
    <source>
        <dbReference type="ARBA" id="ARBA00004442"/>
    </source>
</evidence>
<keyword evidence="9" id="KW-1185">Reference proteome</keyword>
<dbReference type="CDD" id="cd08977">
    <property type="entry name" value="SusD"/>
    <property type="match status" value="1"/>
</dbReference>
<sequence length="456" mass="50138">MKKIVKQVYIGAFALLTLTTFSGCEKFLDLKPTNALLADNAVYDAKTSRALVNAGYSNLKSYSIGSALTLAVLPGDNVFFAGSQSQNIELDNHAFTVTNSAIVGAYASSYALINVVNWAISEIPKVEDATFAEGEQNKLIGEAYFIRAFAYFNLVRSWGGVQLQLNPTTDLTSLGAISRSTEEQTYAQILSDLKSSEDLLPADDGQTRNKLQKAIVRAFRAKVLLYAKRFEEAETEATAVIQNPKYALLKPYNKFFVAPFLTSESVFELSATATNAGTSGSAWFPASGTPRGSYEFRPSNEIINLLNDPAKGGNRKSLIATRGTDVFVNLYHTVSPNINPAYVIRIADLHLIRAEARARKANPDYAGAIADLNLIKDRAEATLYPVGNTDKDAIVQSIWDERRLEFAFEADRWYDLVRTEQAEEVLGVSKNFWIFPIPQSDVLSDPDLNGTNNPGY</sequence>
<evidence type="ECO:0000259" key="7">
    <source>
        <dbReference type="Pfam" id="PF14322"/>
    </source>
</evidence>
<dbReference type="AlphaFoldDB" id="A0A928UW68"/>
<dbReference type="InterPro" id="IPR011990">
    <property type="entry name" value="TPR-like_helical_dom_sf"/>
</dbReference>
<dbReference type="InterPro" id="IPR033985">
    <property type="entry name" value="SusD-like_N"/>
</dbReference>
<protein>
    <submittedName>
        <fullName evidence="8">RagB/SusD family nutrient uptake outer membrane protein</fullName>
    </submittedName>
</protein>
<evidence type="ECO:0000313" key="8">
    <source>
        <dbReference type="EMBL" id="MBE8714436.1"/>
    </source>
</evidence>
<dbReference type="GO" id="GO:0009279">
    <property type="term" value="C:cell outer membrane"/>
    <property type="evidence" value="ECO:0007669"/>
    <property type="project" value="UniProtKB-SubCell"/>
</dbReference>
<evidence type="ECO:0000256" key="2">
    <source>
        <dbReference type="ARBA" id="ARBA00006275"/>
    </source>
</evidence>
<comment type="subcellular location">
    <subcellularLocation>
        <location evidence="1">Cell outer membrane</location>
    </subcellularLocation>
</comment>